<name>A0AAE3VI86_9BACT</name>
<dbReference type="PANTHER" id="PTHR14614:SF132">
    <property type="entry name" value="PROTEIN-LYSINE METHYLTRANSFERASE C42C1.13"/>
    <property type="match status" value="1"/>
</dbReference>
<dbReference type="Proteomes" id="UP001238163">
    <property type="component" value="Unassembled WGS sequence"/>
</dbReference>
<dbReference type="InterPro" id="IPR029063">
    <property type="entry name" value="SAM-dependent_MTases_sf"/>
</dbReference>
<dbReference type="Pfam" id="PF10294">
    <property type="entry name" value="Methyltransf_16"/>
    <property type="match status" value="1"/>
</dbReference>
<protein>
    <submittedName>
        <fullName evidence="1">Nicotinamide N-methyase</fullName>
    </submittedName>
</protein>
<dbReference type="RefSeq" id="WP_307262629.1">
    <property type="nucleotide sequence ID" value="NZ_JAUSVL010000001.1"/>
</dbReference>
<sequence>MATSSTSSSQQPIFSYQIENVHVADLTFRLCMIKDLDEALDHYIRTSPADTDMIPYFTRLWESAQALARCLADAPALCRSKRVLELGCGLGLPAMTAAKLGAASVTASDFHPDNEAFFLNNARLNGLDGIAYHRLDWRQPDLPQPFDLVIGSDLIYEKQMIAPLASCAWQLCAPGGTFILADPGRSNLQQAASAIEQQGFSMDIRAAGSIFLLFFTRQ</sequence>
<proteinExistence type="predicted"/>
<dbReference type="CDD" id="cd02440">
    <property type="entry name" value="AdoMet_MTases"/>
    <property type="match status" value="1"/>
</dbReference>
<gene>
    <name evidence="1" type="ORF">J3R75_002875</name>
</gene>
<dbReference type="InterPro" id="IPR019410">
    <property type="entry name" value="Methyltransf_16"/>
</dbReference>
<accession>A0AAE3VI86</accession>
<keyword evidence="2" id="KW-1185">Reference proteome</keyword>
<evidence type="ECO:0000313" key="1">
    <source>
        <dbReference type="EMBL" id="MDQ0290768.1"/>
    </source>
</evidence>
<reference evidence="1" key="1">
    <citation type="submission" date="2023-07" db="EMBL/GenBank/DDBJ databases">
        <title>Genomic Encyclopedia of Type Strains, Phase IV (KMG-IV): sequencing the most valuable type-strain genomes for metagenomic binning, comparative biology and taxonomic classification.</title>
        <authorList>
            <person name="Goeker M."/>
        </authorList>
    </citation>
    <scope>NUCLEOTIDE SEQUENCE</scope>
    <source>
        <strain evidence="1">DSM 24202</strain>
    </source>
</reference>
<evidence type="ECO:0000313" key="2">
    <source>
        <dbReference type="Proteomes" id="UP001238163"/>
    </source>
</evidence>
<comment type="caution">
    <text evidence="1">The sequence shown here is derived from an EMBL/GenBank/DDBJ whole genome shotgun (WGS) entry which is preliminary data.</text>
</comment>
<dbReference type="EMBL" id="JAUSVL010000001">
    <property type="protein sequence ID" value="MDQ0290768.1"/>
    <property type="molecule type" value="Genomic_DNA"/>
</dbReference>
<dbReference type="Gene3D" id="3.40.50.150">
    <property type="entry name" value="Vaccinia Virus protein VP39"/>
    <property type="match status" value="1"/>
</dbReference>
<dbReference type="SUPFAM" id="SSF53335">
    <property type="entry name" value="S-adenosyl-L-methionine-dependent methyltransferases"/>
    <property type="match status" value="1"/>
</dbReference>
<dbReference type="AlphaFoldDB" id="A0AAE3VI86"/>
<dbReference type="PANTHER" id="PTHR14614">
    <property type="entry name" value="HEPATOCELLULAR CARCINOMA-ASSOCIATED ANTIGEN"/>
    <property type="match status" value="1"/>
</dbReference>
<organism evidence="1 2">
    <name type="scientific">Oligosphaera ethanolica</name>
    <dbReference type="NCBI Taxonomy" id="760260"/>
    <lineage>
        <taxon>Bacteria</taxon>
        <taxon>Pseudomonadati</taxon>
        <taxon>Lentisphaerota</taxon>
        <taxon>Oligosphaeria</taxon>
        <taxon>Oligosphaerales</taxon>
        <taxon>Oligosphaeraceae</taxon>
        <taxon>Oligosphaera</taxon>
    </lineage>
</organism>